<feature type="domain" description="Methyltransferase type 11" evidence="1">
    <location>
        <begin position="26"/>
        <end position="126"/>
    </location>
</feature>
<dbReference type="InterPro" id="IPR013216">
    <property type="entry name" value="Methyltransf_11"/>
</dbReference>
<dbReference type="Proteomes" id="UP000178091">
    <property type="component" value="Unassembled WGS sequence"/>
</dbReference>
<dbReference type="SUPFAM" id="SSF53335">
    <property type="entry name" value="S-adenosyl-L-methionine-dependent methyltransferases"/>
    <property type="match status" value="1"/>
</dbReference>
<dbReference type="Pfam" id="PF08241">
    <property type="entry name" value="Methyltransf_11"/>
    <property type="match status" value="1"/>
</dbReference>
<sequence length="180" mass="19354">MSESSFLNPHKTLLSAKVHEGMVVADFGAGSGFFTRALAREVGDGGVVWAVDIHRELLPRIKTLALAEGLHNVEVIHGDVEAVGGSNLPENHFDFCVAANLLFGLEHRGECVAEIKRVLKRGGRALVVDWAGSFGGLGPHTDHVITAAAARALFETQGFAYVEEVPAGLYHWGFVVRKKS</sequence>
<organism evidence="2 3">
    <name type="scientific">Candidatus Adlerbacteria bacterium RIFCSPHIGHO2_12_FULL_53_18</name>
    <dbReference type="NCBI Taxonomy" id="1797242"/>
    <lineage>
        <taxon>Bacteria</taxon>
        <taxon>Candidatus Adleribacteriota</taxon>
    </lineage>
</organism>
<dbReference type="EMBL" id="MEWW01000010">
    <property type="protein sequence ID" value="OGC84718.1"/>
    <property type="molecule type" value="Genomic_DNA"/>
</dbReference>
<evidence type="ECO:0000259" key="1">
    <source>
        <dbReference type="Pfam" id="PF08241"/>
    </source>
</evidence>
<dbReference type="PANTHER" id="PTHR43591:SF24">
    <property type="entry name" value="2-METHOXY-6-POLYPRENYL-1,4-BENZOQUINOL METHYLASE, MITOCHONDRIAL"/>
    <property type="match status" value="1"/>
</dbReference>
<dbReference type="GO" id="GO:0008757">
    <property type="term" value="F:S-adenosylmethionine-dependent methyltransferase activity"/>
    <property type="evidence" value="ECO:0007669"/>
    <property type="project" value="InterPro"/>
</dbReference>
<dbReference type="CDD" id="cd02440">
    <property type="entry name" value="AdoMet_MTases"/>
    <property type="match status" value="1"/>
</dbReference>
<dbReference type="AlphaFoldDB" id="A0A1F4XT01"/>
<comment type="caution">
    <text evidence="2">The sequence shown here is derived from an EMBL/GenBank/DDBJ whole genome shotgun (WGS) entry which is preliminary data.</text>
</comment>
<dbReference type="InterPro" id="IPR029063">
    <property type="entry name" value="SAM-dependent_MTases_sf"/>
</dbReference>
<evidence type="ECO:0000313" key="3">
    <source>
        <dbReference type="Proteomes" id="UP000178091"/>
    </source>
</evidence>
<dbReference type="Gene3D" id="3.40.50.150">
    <property type="entry name" value="Vaccinia Virus protein VP39"/>
    <property type="match status" value="1"/>
</dbReference>
<evidence type="ECO:0000313" key="2">
    <source>
        <dbReference type="EMBL" id="OGC84718.1"/>
    </source>
</evidence>
<name>A0A1F4XT01_9BACT</name>
<gene>
    <name evidence="2" type="ORF">A3F55_02555</name>
</gene>
<reference evidence="2 3" key="1">
    <citation type="journal article" date="2016" name="Nat. Commun.">
        <title>Thousands of microbial genomes shed light on interconnected biogeochemical processes in an aquifer system.</title>
        <authorList>
            <person name="Anantharaman K."/>
            <person name="Brown C.T."/>
            <person name="Hug L.A."/>
            <person name="Sharon I."/>
            <person name="Castelle C.J."/>
            <person name="Probst A.J."/>
            <person name="Thomas B.C."/>
            <person name="Singh A."/>
            <person name="Wilkins M.J."/>
            <person name="Karaoz U."/>
            <person name="Brodie E.L."/>
            <person name="Williams K.H."/>
            <person name="Hubbard S.S."/>
            <person name="Banfield J.F."/>
        </authorList>
    </citation>
    <scope>NUCLEOTIDE SEQUENCE [LARGE SCALE GENOMIC DNA]</scope>
</reference>
<dbReference type="PANTHER" id="PTHR43591">
    <property type="entry name" value="METHYLTRANSFERASE"/>
    <property type="match status" value="1"/>
</dbReference>
<accession>A0A1F4XT01</accession>
<proteinExistence type="predicted"/>
<protein>
    <recommendedName>
        <fullName evidence="1">Methyltransferase type 11 domain-containing protein</fullName>
    </recommendedName>
</protein>